<evidence type="ECO:0000313" key="8">
    <source>
        <dbReference type="EMBL" id="VFD36750.1"/>
    </source>
</evidence>
<evidence type="ECO:0000313" key="7">
    <source>
        <dbReference type="EMBL" id="SJT28483.1"/>
    </source>
</evidence>
<evidence type="ECO:0000313" key="2">
    <source>
        <dbReference type="EMBL" id="CDS84887.1"/>
    </source>
</evidence>
<dbReference type="EMBL" id="LK932838">
    <property type="protein sequence ID" value="CDS94154.1"/>
    <property type="molecule type" value="Genomic_DNA"/>
</dbReference>
<evidence type="ECO:0000313" key="13">
    <source>
        <dbReference type="Proteomes" id="UP000372533"/>
    </source>
</evidence>
<evidence type="ECO:0000256" key="1">
    <source>
        <dbReference type="SAM" id="MobiDB-lite"/>
    </source>
</evidence>
<dbReference type="EMBL" id="CAADAT010000039">
    <property type="protein sequence ID" value="VFD56117.1"/>
    <property type="molecule type" value="Genomic_DNA"/>
</dbReference>
<dbReference type="EMBL" id="DAEPXK010000087">
    <property type="protein sequence ID" value="HBH1544483.1"/>
    <property type="molecule type" value="Genomic_DNA"/>
</dbReference>
<dbReference type="RefSeq" id="WP_003421616.1">
    <property type="nucleotide sequence ID" value="NZ_AP025558.1"/>
</dbReference>
<evidence type="ECO:0000313" key="4">
    <source>
        <dbReference type="EMBL" id="CDS94154.1"/>
    </source>
</evidence>
<dbReference type="Proteomes" id="UP000189137">
    <property type="component" value="Unassembled WGS sequence"/>
</dbReference>
<dbReference type="Proteomes" id="UP000879542">
    <property type="component" value="Unassembled WGS sequence"/>
</dbReference>
<reference evidence="12 14" key="3">
    <citation type="submission" date="2019-02" db="EMBL/GenBank/DDBJ databases">
        <authorList>
            <consortium name="Pathogen Informatics"/>
        </authorList>
    </citation>
    <scope>NUCLEOTIDE SEQUENCE [LARGE SCALE GENOMIC DNA]</scope>
    <source>
        <strain evidence="9 12">078GUE027</strain>
        <strain evidence="14">clo34</strain>
        <strain evidence="8">Clo34</strain>
        <strain evidence="13">tl291</strain>
        <strain evidence="10">Tl291</strain>
        <strain evidence="7 11">VRECD0157</strain>
    </source>
</reference>
<dbReference type="GeneID" id="66352468"/>
<dbReference type="EMBL" id="CAAJVP010000034">
    <property type="protein sequence ID" value="VHY22738.1"/>
    <property type="molecule type" value="Genomic_DNA"/>
</dbReference>
<dbReference type="Proteomes" id="UP000878956">
    <property type="component" value="Unassembled WGS sequence"/>
</dbReference>
<protein>
    <submittedName>
        <fullName evidence="4">Uncharacterized protein</fullName>
    </submittedName>
</protein>
<evidence type="ECO:0000313" key="9">
    <source>
        <dbReference type="EMBL" id="VFD56117.1"/>
    </source>
</evidence>
<evidence type="ECO:0000313" key="12">
    <source>
        <dbReference type="Proteomes" id="UP000346772"/>
    </source>
</evidence>
<dbReference type="EMBL" id="LK932502">
    <property type="protein sequence ID" value="CDS84887.1"/>
    <property type="molecule type" value="Genomic_DNA"/>
</dbReference>
<sequence>MKPIMNLEEHNAMKEKRVKKMKSKDKPKYDDFEDISFSNKKKTKKNVRNKNAEFRNNYKNYQYDYEEDFYEPI</sequence>
<dbReference type="Proteomes" id="UP000346772">
    <property type="component" value="Unassembled WGS sequence"/>
</dbReference>
<dbReference type="EMBL" id="CAADAN010000034">
    <property type="protein sequence ID" value="VFD36750.1"/>
    <property type="molecule type" value="Genomic_DNA"/>
</dbReference>
<dbReference type="EMBL" id="FUPS01000026">
    <property type="protein sequence ID" value="SJT28483.1"/>
    <property type="molecule type" value="Genomic_DNA"/>
</dbReference>
<dbReference type="EMBL" id="LK932376">
    <property type="protein sequence ID" value="CDS85221.1"/>
    <property type="molecule type" value="Genomic_DNA"/>
</dbReference>
<evidence type="ECO:0000313" key="10">
    <source>
        <dbReference type="EMBL" id="VHY22738.1"/>
    </source>
</evidence>
<evidence type="ECO:0000313" key="14">
    <source>
        <dbReference type="Proteomes" id="UP000411588"/>
    </source>
</evidence>
<evidence type="ECO:0000313" key="5">
    <source>
        <dbReference type="EMBL" id="HBH1544483.1"/>
    </source>
</evidence>
<reference evidence="5" key="4">
    <citation type="submission" date="2021-06" db="EMBL/GenBank/DDBJ databases">
        <authorList>
            <consortium name="NCBI Pathogen Detection Project"/>
        </authorList>
    </citation>
    <scope>NUCLEOTIDE SEQUENCE</scope>
    <source>
        <strain evidence="6">Clostridioides</strain>
        <strain evidence="5">HN1000</strain>
    </source>
</reference>
<accession>A0A031WFN3</accession>
<evidence type="ECO:0000313" key="11">
    <source>
        <dbReference type="Proteomes" id="UP000189137"/>
    </source>
</evidence>
<reference evidence="4" key="1">
    <citation type="submission" date="2014-07" db="EMBL/GenBank/DDBJ databases">
        <authorList>
            <person name="Monot Marc"/>
        </authorList>
    </citation>
    <scope>NUCLEOTIDE SEQUENCE</scope>
    <source>
        <strain evidence="4">7032989</strain>
        <strain evidence="3">7032994</strain>
    </source>
</reference>
<evidence type="ECO:0000313" key="6">
    <source>
        <dbReference type="EMBL" id="HBH2622171.1"/>
    </source>
</evidence>
<organism evidence="4">
    <name type="scientific">Clostridioides difficile</name>
    <name type="common">Peptoclostridium difficile</name>
    <dbReference type="NCBI Taxonomy" id="1496"/>
    <lineage>
        <taxon>Bacteria</taxon>
        <taxon>Bacillati</taxon>
        <taxon>Bacillota</taxon>
        <taxon>Clostridia</taxon>
        <taxon>Peptostreptococcales</taxon>
        <taxon>Peptostreptococcaceae</taxon>
        <taxon>Clostridioides</taxon>
    </lineage>
</organism>
<dbReference type="KEGG" id="pdf:CD630DERM_00181"/>
<dbReference type="Proteomes" id="UP000411588">
    <property type="component" value="Unassembled WGS sequence"/>
</dbReference>
<name>A0A031WFN3_CLODI</name>
<evidence type="ECO:0000313" key="3">
    <source>
        <dbReference type="EMBL" id="CDS85221.1"/>
    </source>
</evidence>
<dbReference type="Proteomes" id="UP000372533">
    <property type="component" value="Unassembled WGS sequence"/>
</dbReference>
<proteinExistence type="predicted"/>
<dbReference type="AlphaFoldDB" id="A0A031WFN3"/>
<reference evidence="5" key="2">
    <citation type="journal article" date="2018" name="Genome Biol.">
        <title>SKESA: strategic k-mer extension for scrupulous assemblies.</title>
        <authorList>
            <person name="Souvorov A."/>
            <person name="Agarwala R."/>
            <person name="Lipman D.J."/>
        </authorList>
    </citation>
    <scope>NUCLEOTIDE SEQUENCE</scope>
    <source>
        <strain evidence="6">Clostridioides</strain>
        <strain evidence="5">HN1000</strain>
    </source>
</reference>
<feature type="region of interest" description="Disordered" evidence="1">
    <location>
        <begin position="1"/>
        <end position="27"/>
    </location>
</feature>
<gene>
    <name evidence="4" type="ORF">BN1095_190005</name>
    <name evidence="2" type="ORF">BN1096_50008</name>
    <name evidence="3" type="ORF">BN1097_40009</name>
    <name evidence="5" type="ORF">KRM00_004034</name>
    <name evidence="6" type="ORF">KRQ00_003999</name>
    <name evidence="10" type="ORF">SAMEA1402366_03743</name>
    <name evidence="8" type="ORF">SAMEA1402399_04161</name>
    <name evidence="9" type="ORF">SAMEA1710456_03671</name>
    <name evidence="7" type="ORF">SAMEA3375112_04165</name>
</gene>
<dbReference type="PATRIC" id="fig|1496.1371.peg.3646"/>
<dbReference type="EMBL" id="DAEQIJ010000040">
    <property type="protein sequence ID" value="HBH2622171.1"/>
    <property type="molecule type" value="Genomic_DNA"/>
</dbReference>